<feature type="domain" description="BPTI/Kunitz inhibitor" evidence="1">
    <location>
        <begin position="1594"/>
        <end position="1647"/>
    </location>
</feature>
<dbReference type="EMBL" id="JI164325">
    <property type="protein sequence ID" value="ADY40207.1"/>
    <property type="molecule type" value="mRNA"/>
</dbReference>
<proteinExistence type="evidence at transcript level"/>
<dbReference type="SMART" id="SM00289">
    <property type="entry name" value="WR1"/>
    <property type="match status" value="14"/>
</dbReference>
<dbReference type="PRINTS" id="PR00759">
    <property type="entry name" value="BASICPTASE"/>
</dbReference>
<dbReference type="SUPFAM" id="SSF57362">
    <property type="entry name" value="BPTI-like"/>
    <property type="match status" value="14"/>
</dbReference>
<dbReference type="PROSITE" id="PS00280">
    <property type="entry name" value="BPTI_KUNITZ_1"/>
    <property type="match status" value="1"/>
</dbReference>
<feature type="domain" description="BPTI/Kunitz inhibitor" evidence="1">
    <location>
        <begin position="710"/>
        <end position="760"/>
    </location>
</feature>
<feature type="domain" description="BPTI/Kunitz inhibitor" evidence="1">
    <location>
        <begin position="923"/>
        <end position="973"/>
    </location>
</feature>
<dbReference type="CDD" id="cd22593">
    <property type="entry name" value="Kunitz_conkunitzin"/>
    <property type="match status" value="12"/>
</dbReference>
<dbReference type="PANTHER" id="PTHR46339:SF1">
    <property type="entry name" value="BPTI_KUNITZ INHIBITOR DOMAIN-CONTAINING PROTEIN"/>
    <property type="match status" value="1"/>
</dbReference>
<feature type="domain" description="BPTI/Kunitz inhibitor" evidence="1">
    <location>
        <begin position="1454"/>
        <end position="1504"/>
    </location>
</feature>
<dbReference type="Pfam" id="PF00014">
    <property type="entry name" value="Kunitz_BPTI"/>
    <property type="match status" value="14"/>
</dbReference>
<protein>
    <submittedName>
        <fullName evidence="2">Papilin</fullName>
    </submittedName>
</protein>
<evidence type="ECO:0000259" key="1">
    <source>
        <dbReference type="PROSITE" id="PS50279"/>
    </source>
</evidence>
<dbReference type="InterPro" id="IPR028150">
    <property type="entry name" value="Lustrin_cystein"/>
</dbReference>
<dbReference type="PROSITE" id="PS50279">
    <property type="entry name" value="BPTI_KUNITZ_2"/>
    <property type="match status" value="14"/>
</dbReference>
<feature type="domain" description="BPTI/Kunitz inhibitor" evidence="1">
    <location>
        <begin position="1348"/>
        <end position="1398"/>
    </location>
</feature>
<feature type="domain" description="BPTI/Kunitz inhibitor" evidence="1">
    <location>
        <begin position="1028"/>
        <end position="1078"/>
    </location>
</feature>
<evidence type="ECO:0000313" key="2">
    <source>
        <dbReference type="EMBL" id="ADY40207.1"/>
    </source>
</evidence>
<feature type="domain" description="BPTI/Kunitz inhibitor" evidence="1">
    <location>
        <begin position="356"/>
        <end position="406"/>
    </location>
</feature>
<accession>F1KQQ3</accession>
<organism evidence="2">
    <name type="scientific">Ascaris suum</name>
    <name type="common">Pig roundworm</name>
    <name type="synonym">Ascaris lumbricoides</name>
    <dbReference type="NCBI Taxonomy" id="6253"/>
    <lineage>
        <taxon>Eukaryota</taxon>
        <taxon>Metazoa</taxon>
        <taxon>Ecdysozoa</taxon>
        <taxon>Nematoda</taxon>
        <taxon>Chromadorea</taxon>
        <taxon>Rhabditida</taxon>
        <taxon>Spirurina</taxon>
        <taxon>Ascaridomorpha</taxon>
        <taxon>Ascaridoidea</taxon>
        <taxon>Ascarididae</taxon>
        <taxon>Ascaris</taxon>
    </lineage>
</organism>
<dbReference type="InterPro" id="IPR006150">
    <property type="entry name" value="Cys_repeat_1"/>
</dbReference>
<feature type="domain" description="BPTI/Kunitz inhibitor" evidence="1">
    <location>
        <begin position="1132"/>
        <end position="1184"/>
    </location>
</feature>
<feature type="domain" description="BPTI/Kunitz inhibitor" evidence="1">
    <location>
        <begin position="604"/>
        <end position="654"/>
    </location>
</feature>
<sequence length="1732" mass="187568">MFAKFATPNVSMPVESQLLRRFEASLGQIPGLKYPSINTLNKPLEEIVSPSNLETSMSSIPSIAALVNVGNGEDSFVISPCIEPNPSGTYVHSCASKPSMCPQGTFCQIGAASQQSVCCPIISENQCTQPHQSGIGNTTLGRWYYDAKTNLCKTFVFNGFKGNQNNFLSFYQCQQACGARNPCTHGEPLMQNDVRQRCSPTSLSSCPANHYCHISDGCLDTAVCCPMNTLPDSFTIANSFSIPNNQLSQCSMKADIGNGITMMQRWAYNFEKKICELFLYSGNGGNANNFMSLAECMQACNARESPCGNGFPLMDGQGFVRCDSLGASACPSSHYCHIGNNEETTVCCPLTGLDRCELPLSIGSGLSVLHRYYFDTSSSICRAFTYTGVGGNENNFLSLTECRLACPEYDNPCPSGKPFVNNMDGSVAYCTAINPSCPTDYWCHIGETRQTSVCCPAYEMRNEERRTFSSVARRPAAAHPGSVLNVLFPEQSRPSHICSLPVQVGNGAAQLPRFFYNANTRTCQPFIYSGKGGNQNNFISKVDCEEKCPILDNPCSNGFPATDSDGEPIFCSTATPYICGNGYYCHIGATAATTLCCPGVADPCEMPMARGNGNSVLNRWYFNSESRVCVSFVYSGRGGNSNNFLSRQDCLKECPEYRSPCPEGHPHIGLSGQITHCGASGPSICPTTYWCHVGATLEESVCCPGAADPCEQKLQLGTGTAQLHRFYYNQLTRTCQQFQYSGLGGNENNFLTLNACESRCPVFQNPCAFGQPQLDESLNVVMCSAADDSICAADYFCHIGDEEQTTVCCPGRAENMCMEPLVSGTGEAALNRFAYNALTRQCLPFVYSGIGGNQNNFLSKASCEASCPVLGNPCSQGDPATGANGQYIMCSSTSSNVCPAGYWCHIGADITASLCCPGAENPCALPLAVGTGMAHVGRWYFDVNSRRCSRFTYTGFGGNQNNFQTLQECRTRCPEFQNPCSTGDPAQSPSGGILFCSSDRPTCPASYWCHIGSTADSSVCCPSFGDPCLVAVMPGTGSAKLTRWHFNQNTRQCLQFVYTGMGGNENNFESELACSMKCPVFHSPCPGTMASNLLSITKCSAQNPYSCPSGHWCHIGGTPETTVCCPGASDPCQLPVSQGVVSGMGPFTRWFYDRTSGICKPFQYTGIGGNENNFLTKEDCSAKCPEFFNPCYTGDPLRDLETASMRYCDPNSPFSCPNNYYCHVGENSQTTVCCPGSADPCNSPLAIGSGSSALPRWYFNSRRRKCQQFTYTGVGGNSNNFLSLQQCSQTCPEFTNPCANGSPLTNIGGSLAYCSAMNPNVCPSGYFCHVGNTQENTVCCPGSAANPCQLALDNGKGTASLIRYYFNQITHKCEQFFYSGEGGNANNFLTADACRQKCPEYSNPCQMGEPFRPIGGGVYYCSTATPCPPGHFCHVGADIATTVCCPSAAGSSTCMLPVTVGTGHSQLNRFYYNAALQLCVPFIYSGLGGNQNNFVTLDECTRQCFPMAMHDATPSLDYYTCEGSSCSPNKESTHKAHSPMKTRMCPQGEPMRAADGAPISCLIKDLNACRDSYYICSAVANGDAFCCPDPRKFCLQPRNTGGCQSSDTFPNKFGYDPITDSCVQFKFSGCGGNLNNFNSLDECKNLCCNKGYNLLYLHDSDIESNEIQFTNYTSASRDIDEFSENSNGASNETLLESEDYFIDDLLNTTRRSQLRHYRTIKKGGFFDLLRFW</sequence>
<dbReference type="Pfam" id="PF14625">
    <property type="entry name" value="Lustrin_cystein"/>
    <property type="match status" value="14"/>
</dbReference>
<dbReference type="InterPro" id="IPR053014">
    <property type="entry name" value="Cuticle_assoc_divergent"/>
</dbReference>
<dbReference type="CDD" id="cd00109">
    <property type="entry name" value="Kunitz-type"/>
    <property type="match status" value="2"/>
</dbReference>
<dbReference type="InterPro" id="IPR020901">
    <property type="entry name" value="Prtase_inh_Kunz-CS"/>
</dbReference>
<name>F1KQQ3_ASCSU</name>
<feature type="domain" description="BPTI/Kunitz inhibitor" evidence="1">
    <location>
        <begin position="250"/>
        <end position="300"/>
    </location>
</feature>
<feature type="domain" description="BPTI/Kunitz inhibitor" evidence="1">
    <location>
        <begin position="498"/>
        <end position="548"/>
    </location>
</feature>
<reference evidence="2" key="1">
    <citation type="journal article" date="2011" name="Genome Res.">
        <title>Deep small RNA sequencing from the nematode Ascaris reveals conservation, functional diversification, and novel developmental profiles.</title>
        <authorList>
            <person name="Wang J."/>
            <person name="Czech B."/>
            <person name="Crunk A."/>
            <person name="Wallace A."/>
            <person name="Mitreva M."/>
            <person name="Hannon G.J."/>
            <person name="Davis R.E."/>
        </authorList>
    </citation>
    <scope>NUCLEOTIDE SEQUENCE</scope>
</reference>
<dbReference type="Gene3D" id="4.10.410.10">
    <property type="entry name" value="Pancreatic trypsin inhibitor Kunitz domain"/>
    <property type="match status" value="14"/>
</dbReference>
<feature type="domain" description="BPTI/Kunitz inhibitor" evidence="1">
    <location>
        <begin position="127"/>
        <end position="177"/>
    </location>
</feature>
<dbReference type="SMART" id="SM00131">
    <property type="entry name" value="KU"/>
    <property type="match status" value="14"/>
</dbReference>
<dbReference type="PANTHER" id="PTHR46339">
    <property type="entry name" value="PROTEIN CBG15282-RELATED"/>
    <property type="match status" value="1"/>
</dbReference>
<dbReference type="InterPro" id="IPR002223">
    <property type="entry name" value="Kunitz_BPTI"/>
</dbReference>
<dbReference type="InterPro" id="IPR036880">
    <property type="entry name" value="Kunitz_BPTI_sf"/>
</dbReference>
<feature type="domain" description="BPTI/Kunitz inhibitor" evidence="1">
    <location>
        <begin position="1241"/>
        <end position="1291"/>
    </location>
</feature>
<feature type="domain" description="BPTI/Kunitz inhibitor" evidence="1">
    <location>
        <begin position="817"/>
        <end position="867"/>
    </location>
</feature>
<dbReference type="GO" id="GO:0004867">
    <property type="term" value="F:serine-type endopeptidase inhibitor activity"/>
    <property type="evidence" value="ECO:0007669"/>
    <property type="project" value="InterPro"/>
</dbReference>